<keyword evidence="4 6" id="KW-1133">Transmembrane helix</keyword>
<evidence type="ECO:0000256" key="5">
    <source>
        <dbReference type="ARBA" id="ARBA00023136"/>
    </source>
</evidence>
<comment type="subcellular location">
    <subcellularLocation>
        <location evidence="1">Cell membrane</location>
        <topology evidence="1">Multi-pass membrane protein</topology>
    </subcellularLocation>
</comment>
<reference evidence="8" key="1">
    <citation type="journal article" date="2019" name="Int. J. Syst. Evol. Microbiol.">
        <title>The Global Catalogue of Microorganisms (GCM) 10K type strain sequencing project: providing services to taxonomists for standard genome sequencing and annotation.</title>
        <authorList>
            <consortium name="The Broad Institute Genomics Platform"/>
            <consortium name="The Broad Institute Genome Sequencing Center for Infectious Disease"/>
            <person name="Wu L."/>
            <person name="Ma J."/>
        </authorList>
    </citation>
    <scope>NUCLEOTIDE SEQUENCE [LARGE SCALE GENOMIC DNA]</scope>
    <source>
        <strain evidence="8">JCM 16904</strain>
    </source>
</reference>
<feature type="transmembrane region" description="Helical" evidence="6">
    <location>
        <begin position="188"/>
        <end position="209"/>
    </location>
</feature>
<keyword evidence="2" id="KW-1003">Cell membrane</keyword>
<feature type="transmembrane region" description="Helical" evidence="6">
    <location>
        <begin position="121"/>
        <end position="141"/>
    </location>
</feature>
<gene>
    <name evidence="7" type="ORF">GCM10022224_033750</name>
</gene>
<feature type="transmembrane region" description="Helical" evidence="6">
    <location>
        <begin position="396"/>
        <end position="416"/>
    </location>
</feature>
<evidence type="ECO:0000256" key="1">
    <source>
        <dbReference type="ARBA" id="ARBA00004651"/>
    </source>
</evidence>
<organism evidence="7 8">
    <name type="scientific">Nonomuraea antimicrobica</name>
    <dbReference type="NCBI Taxonomy" id="561173"/>
    <lineage>
        <taxon>Bacteria</taxon>
        <taxon>Bacillati</taxon>
        <taxon>Actinomycetota</taxon>
        <taxon>Actinomycetes</taxon>
        <taxon>Streptosporangiales</taxon>
        <taxon>Streptosporangiaceae</taxon>
        <taxon>Nonomuraea</taxon>
    </lineage>
</organism>
<evidence type="ECO:0000313" key="7">
    <source>
        <dbReference type="EMBL" id="GAA3666935.1"/>
    </source>
</evidence>
<evidence type="ECO:0000256" key="4">
    <source>
        <dbReference type="ARBA" id="ARBA00022989"/>
    </source>
</evidence>
<keyword evidence="8" id="KW-1185">Reference proteome</keyword>
<feature type="transmembrane region" description="Helical" evidence="6">
    <location>
        <begin position="162"/>
        <end position="182"/>
    </location>
</feature>
<protein>
    <recommendedName>
        <fullName evidence="9">Membrane protein involved in the export of O-antigen and teichoic acid</fullName>
    </recommendedName>
</protein>
<dbReference type="RefSeq" id="WP_344877986.1">
    <property type="nucleotide sequence ID" value="NZ_BAAAZP010000067.1"/>
</dbReference>
<sequence>MSSVWAKVRTDLSNPLFRQGYALMTNTVVTGVLGMGYWLLAAHFYTEEEFGRGQAVITAMRLFASLTALAFVGALARFLPVAGHRTPDVILRGYGLAAATGGVAALGFLLTLPMWGQTYSVLAGFGPGLFFLASVVVWAVFTLQDVVLTGLRQATFVPLNNLVFGLVKMGLLVALAGALPAGGIFVSWVIPTALALIPVNWLIFGFVVPRHVRQADPAQEPPRVREIGRFLAGDFPGTLSILAIVYLVPVVIATQVGEATFGRFSMAHTLASMIELLAMNMAVSLTVEGSFDRARLAENCRHALRRAFVIVVPIITVAILGAPLILRIFGAQFAEEGTLLLRLMALAVLPRVLIEVYLSALRAQSRARALAVVQIGLAVLVLVSTMALFPALGVNAVGYGLLFSEMLVALLILGNLRRILNFHETPQSAVIQGPAGAS</sequence>
<dbReference type="PANTHER" id="PTHR30250">
    <property type="entry name" value="PST FAMILY PREDICTED COLANIC ACID TRANSPORTER"/>
    <property type="match status" value="1"/>
</dbReference>
<keyword evidence="3 6" id="KW-0812">Transmembrane</keyword>
<accession>A0ABP7BSR5</accession>
<dbReference type="InterPro" id="IPR050833">
    <property type="entry name" value="Poly_Biosynth_Transport"/>
</dbReference>
<feature type="transmembrane region" description="Helical" evidence="6">
    <location>
        <begin position="91"/>
        <end position="115"/>
    </location>
</feature>
<name>A0ABP7BSR5_9ACTN</name>
<comment type="caution">
    <text evidence="7">The sequence shown here is derived from an EMBL/GenBank/DDBJ whole genome shotgun (WGS) entry which is preliminary data.</text>
</comment>
<feature type="transmembrane region" description="Helical" evidence="6">
    <location>
        <begin position="264"/>
        <end position="287"/>
    </location>
</feature>
<feature type="transmembrane region" description="Helical" evidence="6">
    <location>
        <begin position="230"/>
        <end position="252"/>
    </location>
</feature>
<proteinExistence type="predicted"/>
<evidence type="ECO:0000256" key="3">
    <source>
        <dbReference type="ARBA" id="ARBA00022692"/>
    </source>
</evidence>
<dbReference type="PANTHER" id="PTHR30250:SF11">
    <property type="entry name" value="O-ANTIGEN TRANSPORTER-RELATED"/>
    <property type="match status" value="1"/>
</dbReference>
<dbReference type="EMBL" id="BAAAZP010000067">
    <property type="protein sequence ID" value="GAA3666935.1"/>
    <property type="molecule type" value="Genomic_DNA"/>
</dbReference>
<feature type="transmembrane region" description="Helical" evidence="6">
    <location>
        <begin position="308"/>
        <end position="333"/>
    </location>
</feature>
<keyword evidence="5 6" id="KW-0472">Membrane</keyword>
<evidence type="ECO:0000256" key="6">
    <source>
        <dbReference type="SAM" id="Phobius"/>
    </source>
</evidence>
<feature type="transmembrane region" description="Helical" evidence="6">
    <location>
        <begin position="370"/>
        <end position="390"/>
    </location>
</feature>
<evidence type="ECO:0000256" key="2">
    <source>
        <dbReference type="ARBA" id="ARBA00022475"/>
    </source>
</evidence>
<feature type="transmembrane region" description="Helical" evidence="6">
    <location>
        <begin position="60"/>
        <end position="79"/>
    </location>
</feature>
<evidence type="ECO:0008006" key="9">
    <source>
        <dbReference type="Google" id="ProtNLM"/>
    </source>
</evidence>
<evidence type="ECO:0000313" key="8">
    <source>
        <dbReference type="Proteomes" id="UP001500902"/>
    </source>
</evidence>
<feature type="transmembrane region" description="Helical" evidence="6">
    <location>
        <begin position="21"/>
        <end position="40"/>
    </location>
</feature>
<feature type="transmembrane region" description="Helical" evidence="6">
    <location>
        <begin position="339"/>
        <end position="358"/>
    </location>
</feature>
<dbReference type="Proteomes" id="UP001500902">
    <property type="component" value="Unassembled WGS sequence"/>
</dbReference>